<dbReference type="SUPFAM" id="SSF54637">
    <property type="entry name" value="Thioesterase/thiol ester dehydrase-isomerase"/>
    <property type="match status" value="1"/>
</dbReference>
<dbReference type="CDD" id="cd00586">
    <property type="entry name" value="4HBT"/>
    <property type="match status" value="1"/>
</dbReference>
<reference evidence="3 4" key="1">
    <citation type="submission" date="2019-03" db="EMBL/GenBank/DDBJ databases">
        <title>Genomic Encyclopedia of Type Strains, Phase IV (KMG-IV): sequencing the most valuable type-strain genomes for metagenomic binning, comparative biology and taxonomic classification.</title>
        <authorList>
            <person name="Goeker M."/>
        </authorList>
    </citation>
    <scope>NUCLEOTIDE SEQUENCE [LARGE SCALE GENOMIC DNA]</scope>
    <source>
        <strain evidence="3 4">DSM 19345</strain>
    </source>
</reference>
<evidence type="ECO:0000256" key="2">
    <source>
        <dbReference type="ARBA" id="ARBA00022801"/>
    </source>
</evidence>
<keyword evidence="4" id="KW-1185">Reference proteome</keyword>
<keyword evidence="2 3" id="KW-0378">Hydrolase</keyword>
<gene>
    <name evidence="3" type="ORF">EDC22_103373</name>
</gene>
<dbReference type="PANTHER" id="PTHR31793">
    <property type="entry name" value="4-HYDROXYBENZOYL-COA THIOESTERASE FAMILY MEMBER"/>
    <property type="match status" value="1"/>
</dbReference>
<dbReference type="AlphaFoldDB" id="A0A4R3MI59"/>
<dbReference type="RefSeq" id="WP_132805938.1">
    <property type="nucleotide sequence ID" value="NZ_SMAK01000003.1"/>
</dbReference>
<protein>
    <submittedName>
        <fullName evidence="3">Acyl-CoA thioester hydrolase</fullName>
    </submittedName>
</protein>
<dbReference type="GO" id="GO:0047617">
    <property type="term" value="F:fatty acyl-CoA hydrolase activity"/>
    <property type="evidence" value="ECO:0007669"/>
    <property type="project" value="TreeGrafter"/>
</dbReference>
<comment type="similarity">
    <text evidence="1">Belongs to the 4-hydroxybenzoyl-CoA thioesterase family.</text>
</comment>
<dbReference type="EMBL" id="SMAK01000003">
    <property type="protein sequence ID" value="TCT12059.1"/>
    <property type="molecule type" value="Genomic_DNA"/>
</dbReference>
<proteinExistence type="inferred from homology"/>
<dbReference type="OrthoDB" id="9799036at2"/>
<dbReference type="Gene3D" id="3.10.129.10">
    <property type="entry name" value="Hotdog Thioesterase"/>
    <property type="match status" value="1"/>
</dbReference>
<evidence type="ECO:0000256" key="1">
    <source>
        <dbReference type="ARBA" id="ARBA00005953"/>
    </source>
</evidence>
<dbReference type="InterPro" id="IPR050563">
    <property type="entry name" value="4-hydroxybenzoyl-CoA_TE"/>
</dbReference>
<organism evidence="3 4">
    <name type="scientific">Tepidamorphus gemmatus</name>
    <dbReference type="NCBI Taxonomy" id="747076"/>
    <lineage>
        <taxon>Bacteria</taxon>
        <taxon>Pseudomonadati</taxon>
        <taxon>Pseudomonadota</taxon>
        <taxon>Alphaproteobacteria</taxon>
        <taxon>Hyphomicrobiales</taxon>
        <taxon>Tepidamorphaceae</taxon>
        <taxon>Tepidamorphus</taxon>
    </lineage>
</organism>
<name>A0A4R3MI59_9HYPH</name>
<comment type="caution">
    <text evidence="3">The sequence shown here is derived from an EMBL/GenBank/DDBJ whole genome shotgun (WGS) entry which is preliminary data.</text>
</comment>
<evidence type="ECO:0000313" key="4">
    <source>
        <dbReference type="Proteomes" id="UP000295678"/>
    </source>
</evidence>
<sequence length="145" mass="15915">MGDRQVSTRGDYRHFSEIATRWMDNDVYGHVNNVVYYSFFDTAVNGYLIGSGALDIHAGATIGLVVETQCRYHAPIAFPDLVTCGIRVARIGTSSVRYEIGIFRGDEETAAAEGHFVHVYVDRATRRPAPLPPALRTALEAIAVA</sequence>
<evidence type="ECO:0000313" key="3">
    <source>
        <dbReference type="EMBL" id="TCT12059.1"/>
    </source>
</evidence>
<dbReference type="Pfam" id="PF13279">
    <property type="entry name" value="4HBT_2"/>
    <property type="match status" value="1"/>
</dbReference>
<accession>A0A4R3MI59</accession>
<dbReference type="PANTHER" id="PTHR31793:SF27">
    <property type="entry name" value="NOVEL THIOESTERASE SUPERFAMILY DOMAIN AND SAPOSIN A-TYPE DOMAIN CONTAINING PROTEIN (0610012H03RIK)"/>
    <property type="match status" value="1"/>
</dbReference>
<dbReference type="Proteomes" id="UP000295678">
    <property type="component" value="Unassembled WGS sequence"/>
</dbReference>
<dbReference type="InterPro" id="IPR029069">
    <property type="entry name" value="HotDog_dom_sf"/>
</dbReference>